<dbReference type="EMBL" id="FP476056">
    <property type="protein sequence ID" value="CAZ95873.1"/>
    <property type="molecule type" value="Genomic_DNA"/>
</dbReference>
<sequence>MNTIGPRHDVSYKKEVAPIFFSLSFVLLQFLTDIQVANDH</sequence>
<dbReference type="AlphaFoldDB" id="G0L504"/>
<reference evidence="2" key="1">
    <citation type="submission" date="2009-07" db="EMBL/GenBank/DDBJ databases">
        <title>Complete genome sequence of Zobellia galactanivorans Dsij.</title>
        <authorList>
            <consortium name="Genoscope - CEA"/>
        </authorList>
    </citation>
    <scope>NUCLEOTIDE SEQUENCE [LARGE SCALE GENOMIC DNA]</scope>
    <source>
        <strain evidence="2">DSM 12802 / CCUG 47099 / CIP 106680 / NCIMB 13871 / Dsij</strain>
    </source>
</reference>
<dbReference type="Proteomes" id="UP000008898">
    <property type="component" value="Chromosome"/>
</dbReference>
<reference evidence="1 2" key="2">
    <citation type="journal article" date="2012" name="Environ. Microbiol.">
        <title>Characterization of the first alginolytic operons in a marine bacterium: from their emergence in marine Flavobacteriia to their independent transfers to marine Proteobacteria and human gut Bacteroides.</title>
        <authorList>
            <person name="Thomas F."/>
            <person name="Barbeyron T."/>
            <person name="Tonon T."/>
            <person name="Genicot S."/>
            <person name="Czjzek M."/>
            <person name="Michel G."/>
        </authorList>
    </citation>
    <scope>NUCLEOTIDE SEQUENCE [LARGE SCALE GENOMIC DNA]</scope>
    <source>
        <strain evidence="2">DSM 12802 / CCUG 47099 / CIP 106680 / NCIMB 13871 / Dsij</strain>
    </source>
</reference>
<evidence type="ECO:0000313" key="1">
    <source>
        <dbReference type="EMBL" id="CAZ95873.1"/>
    </source>
</evidence>
<evidence type="ECO:0000313" key="2">
    <source>
        <dbReference type="Proteomes" id="UP000008898"/>
    </source>
</evidence>
<organism evidence="1 2">
    <name type="scientific">Zobellia galactanivorans (strain DSM 12802 / CCUG 47099 / CIP 106680 / NCIMB 13871 / Dsij)</name>
    <dbReference type="NCBI Taxonomy" id="63186"/>
    <lineage>
        <taxon>Bacteria</taxon>
        <taxon>Pseudomonadati</taxon>
        <taxon>Bacteroidota</taxon>
        <taxon>Flavobacteriia</taxon>
        <taxon>Flavobacteriales</taxon>
        <taxon>Flavobacteriaceae</taxon>
        <taxon>Zobellia</taxon>
    </lineage>
</organism>
<dbReference type="KEGG" id="zga:ZOBELLIA_1820"/>
<name>G0L504_ZOBGA</name>
<proteinExistence type="predicted"/>
<protein>
    <submittedName>
        <fullName evidence="1">Uncharacterized protein</fullName>
    </submittedName>
</protein>
<dbReference type="STRING" id="63186.ZOBELLIA_1820"/>
<accession>G0L504</accession>
<keyword evidence="2" id="KW-1185">Reference proteome</keyword>
<gene>
    <name evidence="1" type="ordered locus">zobellia_1820</name>
</gene>
<dbReference type="HOGENOM" id="CLU_3299028_0_0_10"/>